<feature type="transmembrane region" description="Helical" evidence="7">
    <location>
        <begin position="54"/>
        <end position="75"/>
    </location>
</feature>
<dbReference type="InterPro" id="IPR051605">
    <property type="entry name" value="CstA"/>
</dbReference>
<dbReference type="GO" id="GO:0005886">
    <property type="term" value="C:plasma membrane"/>
    <property type="evidence" value="ECO:0007669"/>
    <property type="project" value="UniProtKB-SubCell"/>
</dbReference>
<dbReference type="EMBL" id="CP001841">
    <property type="protein sequence ID" value="AEF80120.1"/>
    <property type="molecule type" value="Genomic_DNA"/>
</dbReference>
<feature type="transmembrane region" description="Helical" evidence="7">
    <location>
        <begin position="193"/>
        <end position="214"/>
    </location>
</feature>
<feature type="transmembrane region" description="Helical" evidence="7">
    <location>
        <begin position="324"/>
        <end position="349"/>
    </location>
</feature>
<keyword evidence="5 7" id="KW-1133">Transmembrane helix</keyword>
<dbReference type="GO" id="GO:0009267">
    <property type="term" value="P:cellular response to starvation"/>
    <property type="evidence" value="ECO:0007669"/>
    <property type="project" value="InterPro"/>
</dbReference>
<dbReference type="KEGG" id="taz:TREAZ_2123"/>
<evidence type="ECO:0000256" key="2">
    <source>
        <dbReference type="ARBA" id="ARBA00007755"/>
    </source>
</evidence>
<dbReference type="InterPro" id="IPR003706">
    <property type="entry name" value="CstA_N"/>
</dbReference>
<evidence type="ECO:0000256" key="7">
    <source>
        <dbReference type="SAM" id="Phobius"/>
    </source>
</evidence>
<feature type="transmembrane region" description="Helical" evidence="7">
    <location>
        <begin position="125"/>
        <end position="145"/>
    </location>
</feature>
<dbReference type="RefSeq" id="WP_015709926.1">
    <property type="nucleotide sequence ID" value="NC_015577.1"/>
</dbReference>
<feature type="transmembrane region" description="Helical" evidence="7">
    <location>
        <begin position="428"/>
        <end position="448"/>
    </location>
</feature>
<sequence>MISFIVGIVALILGYLIYGKIAEKIFVVKPENKTPAVRIADGVDYVEMSWPRALLIQLLNIAGTGPIFGAIMGAYFGPAAFVWIVFGCIFAGAVHDYFVGMLSVRNDGASISEIVGKYLGKAPLYIMRVFSVVLLILVGVVFVYTPAQVLREMFTGGWTPEKKQIFYFIVLGVIILYYILATMLPIDKLIGRVYPIFGACLLIMALGLTVMLFITGEIRNVPEFAFQNLNPNQGKNIMAHIFPFLFITIACGAISGFHATQSPLMARCLKNEKDGRKVFYLAMILEGIIAMIWAAVAMGHFGTVEGLTKAGSAAVVVTRSSVDLMGWVGGILAVFGVVACPITSGDTAFRSARLTIADSLKFDQKPIKNRFVVAIPLFVIGILLVLFATQNTASFNLVWRYFSWSNQTLATIALWAAAAYLAKTGKQYWITLCPAVFMTVVVTAYFLSAGECLGPLLTKITGSADATYTIGIIIGLALAVALCSLFVSLIGIKQKNTIKD</sequence>
<feature type="transmembrane region" description="Helical" evidence="7">
    <location>
        <begin position="165"/>
        <end position="186"/>
    </location>
</feature>
<dbReference type="PANTHER" id="PTHR30252">
    <property type="entry name" value="INNER MEMBRANE PEPTIDE TRANSPORTER"/>
    <property type="match status" value="1"/>
</dbReference>
<feature type="domain" description="CstA N-terminal" evidence="8">
    <location>
        <begin position="331"/>
        <end position="442"/>
    </location>
</feature>
<feature type="transmembrane region" description="Helical" evidence="7">
    <location>
        <begin position="237"/>
        <end position="257"/>
    </location>
</feature>
<evidence type="ECO:0000256" key="4">
    <source>
        <dbReference type="ARBA" id="ARBA00022692"/>
    </source>
</evidence>
<evidence type="ECO:0000256" key="5">
    <source>
        <dbReference type="ARBA" id="ARBA00022989"/>
    </source>
</evidence>
<evidence type="ECO:0000256" key="1">
    <source>
        <dbReference type="ARBA" id="ARBA00004651"/>
    </source>
</evidence>
<protein>
    <submittedName>
        <fullName evidence="9">Carbon starvation protein A</fullName>
    </submittedName>
</protein>
<dbReference type="HOGENOM" id="CLU_010531_3_1_12"/>
<gene>
    <name evidence="9" type="ordered locus">TREAZ_2123</name>
</gene>
<evidence type="ECO:0000256" key="6">
    <source>
        <dbReference type="ARBA" id="ARBA00023136"/>
    </source>
</evidence>
<evidence type="ECO:0000256" key="3">
    <source>
        <dbReference type="ARBA" id="ARBA00022475"/>
    </source>
</evidence>
<feature type="domain" description="CstA N-terminal" evidence="8">
    <location>
        <begin position="171"/>
        <end position="297"/>
    </location>
</feature>
<proteinExistence type="inferred from homology"/>
<evidence type="ECO:0000259" key="8">
    <source>
        <dbReference type="Pfam" id="PF02554"/>
    </source>
</evidence>
<feature type="transmembrane region" description="Helical" evidence="7">
    <location>
        <begin position="81"/>
        <end position="104"/>
    </location>
</feature>
<accession>F5Y9D8</accession>
<feature type="transmembrane region" description="Helical" evidence="7">
    <location>
        <begin position="370"/>
        <end position="389"/>
    </location>
</feature>
<keyword evidence="3" id="KW-1003">Cell membrane</keyword>
<dbReference type="AlphaFoldDB" id="F5Y9D8"/>
<keyword evidence="10" id="KW-1185">Reference proteome</keyword>
<reference evidence="10" key="1">
    <citation type="submission" date="2009-12" db="EMBL/GenBank/DDBJ databases">
        <title>Complete sequence of Treponema azotonutricium strain ZAS-9.</title>
        <authorList>
            <person name="Tetu S.G."/>
            <person name="Matson E."/>
            <person name="Ren Q."/>
            <person name="Seshadri R."/>
            <person name="Elbourne L."/>
            <person name="Hassan K.A."/>
            <person name="Durkin A."/>
            <person name="Radune D."/>
            <person name="Mohamoud Y."/>
            <person name="Shay R."/>
            <person name="Jin S."/>
            <person name="Zhang X."/>
            <person name="Lucey K."/>
            <person name="Ballor N.R."/>
            <person name="Ottesen E."/>
            <person name="Rosenthal R."/>
            <person name="Allen A."/>
            <person name="Leadbetter J.R."/>
            <person name="Paulsen I.T."/>
        </authorList>
    </citation>
    <scope>NUCLEOTIDE SEQUENCE [LARGE SCALE GENOMIC DNA]</scope>
    <source>
        <strain evidence="10">ATCC BAA-888 / DSM 13862 / ZAS-9</strain>
    </source>
</reference>
<feature type="transmembrane region" description="Helical" evidence="7">
    <location>
        <begin position="278"/>
        <end position="304"/>
    </location>
</feature>
<dbReference type="OrthoDB" id="9761224at2"/>
<reference evidence="9 10" key="2">
    <citation type="journal article" date="2011" name="ISME J.">
        <title>RNA-seq reveals cooperative metabolic interactions between two termite-gut spirochete species in co-culture.</title>
        <authorList>
            <person name="Rosenthal A.Z."/>
            <person name="Matson E.G."/>
            <person name="Eldar A."/>
            <person name="Leadbetter J.R."/>
        </authorList>
    </citation>
    <scope>NUCLEOTIDE SEQUENCE [LARGE SCALE GENOMIC DNA]</scope>
    <source>
        <strain evidence="10">ATCC BAA-888 / DSM 13862 / ZAS-9</strain>
    </source>
</reference>
<name>F5Y9D8_LEAAZ</name>
<dbReference type="Proteomes" id="UP000009222">
    <property type="component" value="Chromosome"/>
</dbReference>
<dbReference type="Pfam" id="PF02554">
    <property type="entry name" value="CstA"/>
    <property type="match status" value="3"/>
</dbReference>
<evidence type="ECO:0000313" key="9">
    <source>
        <dbReference type="EMBL" id="AEF80120.1"/>
    </source>
</evidence>
<comment type="subcellular location">
    <subcellularLocation>
        <location evidence="1">Cell membrane</location>
        <topology evidence="1">Multi-pass membrane protein</topology>
    </subcellularLocation>
</comment>
<feature type="domain" description="CstA N-terminal" evidence="8">
    <location>
        <begin position="4"/>
        <end position="152"/>
    </location>
</feature>
<organism evidence="9 10">
    <name type="scientific">Leadbettera azotonutricia (strain ATCC BAA-888 / DSM 13862 / ZAS-9)</name>
    <name type="common">Treponema azotonutricium</name>
    <dbReference type="NCBI Taxonomy" id="545695"/>
    <lineage>
        <taxon>Bacteria</taxon>
        <taxon>Pseudomonadati</taxon>
        <taxon>Spirochaetota</taxon>
        <taxon>Spirochaetia</taxon>
        <taxon>Spirochaetales</taxon>
        <taxon>Breznakiellaceae</taxon>
        <taxon>Leadbettera</taxon>
    </lineage>
</organism>
<dbReference type="STRING" id="545695.TREAZ_2123"/>
<evidence type="ECO:0000313" key="10">
    <source>
        <dbReference type="Proteomes" id="UP000009222"/>
    </source>
</evidence>
<dbReference type="eggNOG" id="COG1966">
    <property type="taxonomic scope" value="Bacteria"/>
</dbReference>
<comment type="similarity">
    <text evidence="2">Belongs to the peptide transporter carbon starvation (CstA) (TC 2.A.114) family.</text>
</comment>
<feature type="transmembrane region" description="Helical" evidence="7">
    <location>
        <begin position="468"/>
        <end position="492"/>
    </location>
</feature>
<dbReference type="PANTHER" id="PTHR30252:SF4">
    <property type="entry name" value="CARBON STARVATION"/>
    <property type="match status" value="1"/>
</dbReference>
<keyword evidence="4 7" id="KW-0812">Transmembrane</keyword>
<keyword evidence="6 7" id="KW-0472">Membrane</keyword>
<dbReference type="InParanoid" id="F5Y9D8"/>
<feature type="transmembrane region" description="Helical" evidence="7">
    <location>
        <begin position="401"/>
        <end position="421"/>
    </location>
</feature>